<dbReference type="Gene3D" id="3.40.630.30">
    <property type="match status" value="1"/>
</dbReference>
<dbReference type="PROSITE" id="PS51186">
    <property type="entry name" value="GNAT"/>
    <property type="match status" value="1"/>
</dbReference>
<dbReference type="AlphaFoldDB" id="A0A9W5YFU4"/>
<evidence type="ECO:0000313" key="2">
    <source>
        <dbReference type="EMBL" id="GKX32279.1"/>
    </source>
</evidence>
<gene>
    <name evidence="2" type="ORF">SH1V18_47590</name>
</gene>
<keyword evidence="3" id="KW-1185">Reference proteome</keyword>
<dbReference type="RefSeq" id="WP_281819757.1">
    <property type="nucleotide sequence ID" value="NZ_BRLB01000030.1"/>
</dbReference>
<name>A0A9W5YFU4_9FIRM</name>
<sequence length="175" mass="20202">MQNVKLIEPNVLYKDSFLDFVNDVKNTGYESYEHYTKAEIDFEEFIEDQINDSKGINIPEGWVPCSSYWLVDDNEEVIGVIRIRHRVDNDFLQVIGHIGYEIKSNCRREGYGSKLLELGLVEAKKIGLQKVLITCEEDNIGSKRIIEKFNGMYKKKLVDDDGKNVLQYEVCTGPK</sequence>
<reference evidence="2" key="1">
    <citation type="submission" date="2022-06" db="EMBL/GenBank/DDBJ databases">
        <title>Vallitalea longa sp. nov., an anaerobic bacterium isolated from marine sediment.</title>
        <authorList>
            <person name="Hirano S."/>
            <person name="Terahara T."/>
            <person name="Mori K."/>
            <person name="Hamada M."/>
            <person name="Matsumoto R."/>
            <person name="Kobayashi T."/>
        </authorList>
    </citation>
    <scope>NUCLEOTIDE SEQUENCE</scope>
    <source>
        <strain evidence="2">SH18-1</strain>
    </source>
</reference>
<dbReference type="GO" id="GO:0016747">
    <property type="term" value="F:acyltransferase activity, transferring groups other than amino-acyl groups"/>
    <property type="evidence" value="ECO:0007669"/>
    <property type="project" value="InterPro"/>
</dbReference>
<accession>A0A9W5YFU4</accession>
<dbReference type="Proteomes" id="UP001144256">
    <property type="component" value="Unassembled WGS sequence"/>
</dbReference>
<dbReference type="PANTHER" id="PTHR39173">
    <property type="entry name" value="ACETYLTRANSFERASE"/>
    <property type="match status" value="1"/>
</dbReference>
<proteinExistence type="predicted"/>
<comment type="caution">
    <text evidence="2">The sequence shown here is derived from an EMBL/GenBank/DDBJ whole genome shotgun (WGS) entry which is preliminary data.</text>
</comment>
<dbReference type="EMBL" id="BRLB01000030">
    <property type="protein sequence ID" value="GKX32279.1"/>
    <property type="molecule type" value="Genomic_DNA"/>
</dbReference>
<dbReference type="Pfam" id="PF00583">
    <property type="entry name" value="Acetyltransf_1"/>
    <property type="match status" value="1"/>
</dbReference>
<dbReference type="InterPro" id="IPR000182">
    <property type="entry name" value="GNAT_dom"/>
</dbReference>
<protein>
    <submittedName>
        <fullName evidence="2">Acetyltransferase</fullName>
    </submittedName>
</protein>
<dbReference type="SUPFAM" id="SSF55729">
    <property type="entry name" value="Acyl-CoA N-acyltransferases (Nat)"/>
    <property type="match status" value="1"/>
</dbReference>
<feature type="domain" description="N-acetyltransferase" evidence="1">
    <location>
        <begin position="11"/>
        <end position="174"/>
    </location>
</feature>
<dbReference type="PANTHER" id="PTHR39173:SF1">
    <property type="entry name" value="ACETYLTRANSFERASE"/>
    <property type="match status" value="1"/>
</dbReference>
<dbReference type="CDD" id="cd04301">
    <property type="entry name" value="NAT_SF"/>
    <property type="match status" value="1"/>
</dbReference>
<evidence type="ECO:0000259" key="1">
    <source>
        <dbReference type="PROSITE" id="PS51186"/>
    </source>
</evidence>
<organism evidence="2 3">
    <name type="scientific">Vallitalea longa</name>
    <dbReference type="NCBI Taxonomy" id="2936439"/>
    <lineage>
        <taxon>Bacteria</taxon>
        <taxon>Bacillati</taxon>
        <taxon>Bacillota</taxon>
        <taxon>Clostridia</taxon>
        <taxon>Lachnospirales</taxon>
        <taxon>Vallitaleaceae</taxon>
        <taxon>Vallitalea</taxon>
    </lineage>
</organism>
<evidence type="ECO:0000313" key="3">
    <source>
        <dbReference type="Proteomes" id="UP001144256"/>
    </source>
</evidence>
<dbReference type="InterPro" id="IPR016181">
    <property type="entry name" value="Acyl_CoA_acyltransferase"/>
</dbReference>